<dbReference type="Proteomes" id="UP000027215">
    <property type="component" value="Chromosome"/>
</dbReference>
<keyword evidence="4" id="KW-0488">Methylation</keyword>
<dbReference type="SUPFAM" id="SSF54523">
    <property type="entry name" value="Pili subunits"/>
    <property type="match status" value="1"/>
</dbReference>
<keyword evidence="5" id="KW-0997">Cell inner membrane</keyword>
<evidence type="ECO:0000256" key="6">
    <source>
        <dbReference type="ARBA" id="ARBA00022692"/>
    </source>
</evidence>
<name>A0A060H134_XYLFS</name>
<dbReference type="NCBIfam" id="NF047827">
    <property type="entry name" value="T3SSXpsH"/>
    <property type="match status" value="1"/>
</dbReference>
<feature type="transmembrane region" description="Helical" evidence="11">
    <location>
        <begin position="28"/>
        <end position="50"/>
    </location>
</feature>
<dbReference type="Pfam" id="PF12019">
    <property type="entry name" value="GspH"/>
    <property type="match status" value="1"/>
</dbReference>
<dbReference type="EMBL" id="CP006696">
    <property type="protein sequence ID" value="AIC10444.1"/>
    <property type="molecule type" value="Genomic_DNA"/>
</dbReference>
<evidence type="ECO:0000256" key="9">
    <source>
        <dbReference type="ARBA" id="ARBA00025772"/>
    </source>
</evidence>
<dbReference type="PROSITE" id="PS00409">
    <property type="entry name" value="PROKAR_NTER_METHYL"/>
    <property type="match status" value="1"/>
</dbReference>
<feature type="domain" description="General secretion pathway GspH" evidence="12">
    <location>
        <begin position="60"/>
        <end position="152"/>
    </location>
</feature>
<keyword evidence="7 11" id="KW-1133">Transmembrane helix</keyword>
<evidence type="ECO:0000256" key="4">
    <source>
        <dbReference type="ARBA" id="ARBA00022481"/>
    </source>
</evidence>
<evidence type="ECO:0000256" key="2">
    <source>
        <dbReference type="ARBA" id="ARBA00021549"/>
    </source>
</evidence>
<dbReference type="GO" id="GO:0015627">
    <property type="term" value="C:type II protein secretion system complex"/>
    <property type="evidence" value="ECO:0007669"/>
    <property type="project" value="InterPro"/>
</dbReference>
<evidence type="ECO:0000256" key="5">
    <source>
        <dbReference type="ARBA" id="ARBA00022519"/>
    </source>
</evidence>
<dbReference type="InterPro" id="IPR045584">
    <property type="entry name" value="Pilin-like"/>
</dbReference>
<comment type="subcellular location">
    <subcellularLocation>
        <location evidence="1">Cell inner membrane</location>
        <topology evidence="1">Single-pass membrane protein</topology>
    </subcellularLocation>
</comment>
<dbReference type="NCBIfam" id="TIGR02532">
    <property type="entry name" value="IV_pilin_GFxxxE"/>
    <property type="match status" value="1"/>
</dbReference>
<evidence type="ECO:0000256" key="3">
    <source>
        <dbReference type="ARBA" id="ARBA00022475"/>
    </source>
</evidence>
<dbReference type="InterPro" id="IPR022346">
    <property type="entry name" value="T2SS_GspH"/>
</dbReference>
<organism evidence="13 14">
    <name type="scientific">Xylella fastidiosa subsp. sandyi Ann-1</name>
    <dbReference type="NCBI Taxonomy" id="155920"/>
    <lineage>
        <taxon>Bacteria</taxon>
        <taxon>Pseudomonadati</taxon>
        <taxon>Pseudomonadota</taxon>
        <taxon>Gammaproteobacteria</taxon>
        <taxon>Lysobacterales</taxon>
        <taxon>Lysobacteraceae</taxon>
        <taxon>Xylella</taxon>
    </lineage>
</organism>
<evidence type="ECO:0000256" key="8">
    <source>
        <dbReference type="ARBA" id="ARBA00023136"/>
    </source>
</evidence>
<dbReference type="RefSeq" id="WP_004083685.1">
    <property type="nucleotide sequence ID" value="NZ_CP006696.1"/>
</dbReference>
<evidence type="ECO:0000256" key="1">
    <source>
        <dbReference type="ARBA" id="ARBA00004377"/>
    </source>
</evidence>
<evidence type="ECO:0000313" key="14">
    <source>
        <dbReference type="Proteomes" id="UP000027215"/>
    </source>
</evidence>
<dbReference type="KEGG" id="xfs:D934_10465"/>
<dbReference type="PATRIC" id="fig|155920.8.peg.2451"/>
<comment type="similarity">
    <text evidence="9">Belongs to the GSP H family.</text>
</comment>
<protein>
    <recommendedName>
        <fullName evidence="2">Type II secretion system protein H</fullName>
    </recommendedName>
    <alternativeName>
        <fullName evidence="10">General secretion pathway protein H</fullName>
    </alternativeName>
</protein>
<keyword evidence="6 11" id="KW-0812">Transmembrane</keyword>
<accession>A0A060H134</accession>
<sequence>MLPCSAPFRFQTSSGAPVDAQGVSLLEMLLVIALIALISLLGVAVLSGGMDGVQLRNSGKQLAAELRYTRTVALATGTAQRFMIDPQRRRWQGPNGHQGKLPGALQIRFSGAQQLQTSSGEGVIQFFDDGASSGGRIDLEMKRAYWRIDVGWITGEVRSGPLRTSASL</sequence>
<evidence type="ECO:0000259" key="12">
    <source>
        <dbReference type="Pfam" id="PF12019"/>
    </source>
</evidence>
<dbReference type="GO" id="GO:0005886">
    <property type="term" value="C:plasma membrane"/>
    <property type="evidence" value="ECO:0007669"/>
    <property type="project" value="UniProtKB-SubCell"/>
</dbReference>
<evidence type="ECO:0000256" key="10">
    <source>
        <dbReference type="ARBA" id="ARBA00030775"/>
    </source>
</evidence>
<evidence type="ECO:0000256" key="7">
    <source>
        <dbReference type="ARBA" id="ARBA00022989"/>
    </source>
</evidence>
<dbReference type="InterPro" id="IPR012902">
    <property type="entry name" value="N_methyl_site"/>
</dbReference>
<keyword evidence="8 11" id="KW-0472">Membrane</keyword>
<dbReference type="GO" id="GO:0015628">
    <property type="term" value="P:protein secretion by the type II secretion system"/>
    <property type="evidence" value="ECO:0007669"/>
    <property type="project" value="InterPro"/>
</dbReference>
<dbReference type="AlphaFoldDB" id="A0A060H134"/>
<dbReference type="HOGENOM" id="CLU_123291_2_0_6"/>
<dbReference type="GeneID" id="93904515"/>
<gene>
    <name evidence="13" type="ORF">D934_10465</name>
</gene>
<proteinExistence type="inferred from homology"/>
<keyword evidence="3" id="KW-1003">Cell membrane</keyword>
<reference evidence="13 14" key="1">
    <citation type="submission" date="2013-08" db="EMBL/GenBank/DDBJ databases">
        <authorList>
            <person name="Stouthamer R."/>
            <person name="Nunney L."/>
        </authorList>
    </citation>
    <scope>NUCLEOTIDE SEQUENCE [LARGE SCALE GENOMIC DNA]</scope>
    <source>
        <strain evidence="14">ann-1</strain>
    </source>
</reference>
<evidence type="ECO:0000256" key="11">
    <source>
        <dbReference type="SAM" id="Phobius"/>
    </source>
</evidence>
<evidence type="ECO:0000313" key="13">
    <source>
        <dbReference type="EMBL" id="AIC10444.1"/>
    </source>
</evidence>